<evidence type="ECO:0000256" key="10">
    <source>
        <dbReference type="ARBA" id="ARBA00023136"/>
    </source>
</evidence>
<protein>
    <submittedName>
        <fullName evidence="16">ATP-binding cassette protein subfamily B member 2, putative</fullName>
    </submittedName>
</protein>
<dbReference type="VEuPathDB" id="ToxoDB:EAH_00006110"/>
<feature type="transmembrane region" description="Helical" evidence="13">
    <location>
        <begin position="105"/>
        <end position="127"/>
    </location>
</feature>
<keyword evidence="5" id="KW-0677">Repeat</keyword>
<evidence type="ECO:0000256" key="4">
    <source>
        <dbReference type="ARBA" id="ARBA00022692"/>
    </source>
</evidence>
<reference evidence="16" key="2">
    <citation type="submission" date="2013-10" db="EMBL/GenBank/DDBJ databases">
        <authorList>
            <person name="Aslett M."/>
        </authorList>
    </citation>
    <scope>NUCLEOTIDE SEQUENCE</scope>
    <source>
        <strain evidence="16">Houghton</strain>
    </source>
</reference>
<dbReference type="GO" id="GO:0005743">
    <property type="term" value="C:mitochondrial inner membrane"/>
    <property type="evidence" value="ECO:0007669"/>
    <property type="project" value="TreeGrafter"/>
</dbReference>
<dbReference type="CDD" id="cd18578">
    <property type="entry name" value="ABC_6TM_Pgp_ABCB1_D2_like"/>
    <property type="match status" value="1"/>
</dbReference>
<feature type="domain" description="ABC transporter" evidence="14">
    <location>
        <begin position="391"/>
        <end position="630"/>
    </location>
</feature>
<dbReference type="Gene3D" id="3.40.50.300">
    <property type="entry name" value="P-loop containing nucleotide triphosphate hydrolases"/>
    <property type="match status" value="2"/>
</dbReference>
<evidence type="ECO:0000256" key="6">
    <source>
        <dbReference type="ARBA" id="ARBA00022741"/>
    </source>
</evidence>
<dbReference type="FunFam" id="3.40.50.300:FF:000479">
    <property type="entry name" value="Multidrug resistance protein 1A"/>
    <property type="match status" value="1"/>
</dbReference>
<keyword evidence="17" id="KW-1185">Reference proteome</keyword>
<feature type="region of interest" description="Disordered" evidence="12">
    <location>
        <begin position="645"/>
        <end position="670"/>
    </location>
</feature>
<dbReference type="PANTHER" id="PTHR43394">
    <property type="entry name" value="ATP-DEPENDENT PERMEASE MDL1, MITOCHONDRIAL"/>
    <property type="match status" value="1"/>
</dbReference>
<feature type="transmembrane region" description="Helical" evidence="13">
    <location>
        <begin position="216"/>
        <end position="237"/>
    </location>
</feature>
<keyword evidence="10 13" id="KW-0472">Membrane</keyword>
<evidence type="ECO:0000256" key="1">
    <source>
        <dbReference type="ARBA" id="ARBA00004141"/>
    </source>
</evidence>
<dbReference type="GO" id="GO:0016887">
    <property type="term" value="F:ATP hydrolysis activity"/>
    <property type="evidence" value="ECO:0007669"/>
    <property type="project" value="InterPro"/>
</dbReference>
<dbReference type="RefSeq" id="XP_013251783.1">
    <property type="nucleotide sequence ID" value="XM_013396329.1"/>
</dbReference>
<dbReference type="Pfam" id="PF00005">
    <property type="entry name" value="ABC_tran"/>
    <property type="match status" value="2"/>
</dbReference>
<dbReference type="Proteomes" id="UP000018050">
    <property type="component" value="Unassembled WGS sequence"/>
</dbReference>
<feature type="transmembrane region" description="Helical" evidence="13">
    <location>
        <begin position="294"/>
        <end position="316"/>
    </location>
</feature>
<dbReference type="PROSITE" id="PS50893">
    <property type="entry name" value="ABC_TRANSPORTER_2"/>
    <property type="match status" value="1"/>
</dbReference>
<feature type="transmembrane region" description="Helical" evidence="13">
    <location>
        <begin position="709"/>
        <end position="734"/>
    </location>
</feature>
<dbReference type="CDD" id="cd03249">
    <property type="entry name" value="ABC_MTABC3_MDL1_MDL2"/>
    <property type="match status" value="1"/>
</dbReference>
<accession>U6GH67</accession>
<proteinExistence type="inferred from homology"/>
<feature type="region of interest" description="Disordered" evidence="12">
    <location>
        <begin position="1050"/>
        <end position="1070"/>
    </location>
</feature>
<evidence type="ECO:0000256" key="11">
    <source>
        <dbReference type="ARBA" id="ARBA00023180"/>
    </source>
</evidence>
<dbReference type="GO" id="GO:0005524">
    <property type="term" value="F:ATP binding"/>
    <property type="evidence" value="ECO:0007669"/>
    <property type="project" value="UniProtKB-KW"/>
</dbReference>
<keyword evidence="6" id="KW-0547">Nucleotide-binding</keyword>
<keyword evidence="11" id="KW-0325">Glycoprotein</keyword>
<evidence type="ECO:0000256" key="9">
    <source>
        <dbReference type="ARBA" id="ARBA00022989"/>
    </source>
</evidence>
<dbReference type="InterPro" id="IPR039421">
    <property type="entry name" value="Type_1_exporter"/>
</dbReference>
<feature type="transmembrane region" description="Helical" evidence="13">
    <location>
        <begin position="848"/>
        <end position="866"/>
    </location>
</feature>
<dbReference type="InterPro" id="IPR003593">
    <property type="entry name" value="AAA+_ATPase"/>
</dbReference>
<dbReference type="InterPro" id="IPR036640">
    <property type="entry name" value="ABC1_TM_sf"/>
</dbReference>
<dbReference type="SUPFAM" id="SSF90123">
    <property type="entry name" value="ABC transporter transmembrane region"/>
    <property type="match status" value="2"/>
</dbReference>
<feature type="transmembrane region" description="Helical" evidence="13">
    <location>
        <begin position="190"/>
        <end position="209"/>
    </location>
</feature>
<name>U6GH67_EIMAC</name>
<evidence type="ECO:0000256" key="5">
    <source>
        <dbReference type="ARBA" id="ARBA00022737"/>
    </source>
</evidence>
<dbReference type="InterPro" id="IPR003439">
    <property type="entry name" value="ABC_transporter-like_ATP-bd"/>
</dbReference>
<evidence type="ECO:0000259" key="14">
    <source>
        <dbReference type="PROSITE" id="PS50893"/>
    </source>
</evidence>
<feature type="domain" description="ABC transmembrane type-1" evidence="15">
    <location>
        <begin position="713"/>
        <end position="965"/>
    </location>
</feature>
<evidence type="ECO:0000256" key="8">
    <source>
        <dbReference type="ARBA" id="ARBA00022967"/>
    </source>
</evidence>
<dbReference type="GeneID" id="25268681"/>
<dbReference type="GO" id="GO:0015421">
    <property type="term" value="F:ABC-type oligopeptide transporter activity"/>
    <property type="evidence" value="ECO:0007669"/>
    <property type="project" value="TreeGrafter"/>
</dbReference>
<dbReference type="SMART" id="SM00382">
    <property type="entry name" value="AAA"/>
    <property type="match status" value="2"/>
</dbReference>
<evidence type="ECO:0000256" key="13">
    <source>
        <dbReference type="SAM" id="Phobius"/>
    </source>
</evidence>
<evidence type="ECO:0000256" key="7">
    <source>
        <dbReference type="ARBA" id="ARBA00022840"/>
    </source>
</evidence>
<keyword evidence="8" id="KW-1278">Translocase</keyword>
<dbReference type="EMBL" id="HG670774">
    <property type="protein sequence ID" value="CDI77944.1"/>
    <property type="molecule type" value="Genomic_DNA"/>
</dbReference>
<dbReference type="PROSITE" id="PS00211">
    <property type="entry name" value="ABC_TRANSPORTER_1"/>
    <property type="match status" value="1"/>
</dbReference>
<dbReference type="OMA" id="NYDNHKQ"/>
<dbReference type="Gene3D" id="1.20.1560.10">
    <property type="entry name" value="ABC transporter type 1, transmembrane domain"/>
    <property type="match status" value="2"/>
</dbReference>
<dbReference type="OrthoDB" id="6500128at2759"/>
<organism evidence="16 17">
    <name type="scientific">Eimeria acervulina</name>
    <name type="common">Coccidian parasite</name>
    <dbReference type="NCBI Taxonomy" id="5801"/>
    <lineage>
        <taxon>Eukaryota</taxon>
        <taxon>Sar</taxon>
        <taxon>Alveolata</taxon>
        <taxon>Apicomplexa</taxon>
        <taxon>Conoidasida</taxon>
        <taxon>Coccidia</taxon>
        <taxon>Eucoccidiorida</taxon>
        <taxon>Eimeriorina</taxon>
        <taxon>Eimeriidae</taxon>
        <taxon>Eimeria</taxon>
    </lineage>
</organism>
<evidence type="ECO:0000256" key="3">
    <source>
        <dbReference type="ARBA" id="ARBA00022448"/>
    </source>
</evidence>
<dbReference type="SUPFAM" id="SSF52540">
    <property type="entry name" value="P-loop containing nucleoside triphosphate hydrolases"/>
    <property type="match status" value="2"/>
</dbReference>
<dbReference type="CDD" id="cd18577">
    <property type="entry name" value="ABC_6TM_Pgp_ABCB1_D1_like"/>
    <property type="match status" value="1"/>
</dbReference>
<comment type="similarity">
    <text evidence="2">Belongs to the ABC transporter superfamily. ABCB family. Multidrug resistance exporter (TC 3.A.1.201) subfamily.</text>
</comment>
<keyword evidence="7 16" id="KW-0067">ATP-binding</keyword>
<feature type="region of interest" description="Disordered" evidence="12">
    <location>
        <begin position="1"/>
        <end position="58"/>
    </location>
</feature>
<keyword evidence="3" id="KW-0813">Transport</keyword>
<evidence type="ECO:0000259" key="15">
    <source>
        <dbReference type="PROSITE" id="PS50929"/>
    </source>
</evidence>
<feature type="compositionally biased region" description="Polar residues" evidence="12">
    <location>
        <begin position="29"/>
        <end position="46"/>
    </location>
</feature>
<sequence length="1122" mass="119663">MSASRPPEEAECAGMLTEVGEDAGGSPRGPNTTEAPTKESAMTTGAKQLGGKGKEMPGALEVSENTSAAKTKPAIAEQKSMMKKLKDLLGDDPWAALRHANKYDALLLALGTIASLTLGALLLIAFVGGSIATACFEIVADRQAKAFKESYFKAIVRQEMAWFDQSSVGSLASRMEANVASIRSGVGLKLAMLIQLATTVVGALVVGFIKSWKLTLVCAAAVPVVASFGGLVAWAVHKQERDTLDSYSSAGSVSEEAIMAIRTVVSLGLEGRMAEKYRSKLRDAERAGIRGGFWVALGLGGLMVSVFLMASMGLWYGGHLLADSTEEAIARCPRASGWRVVLAHDACFAFAFSCLQANTAAMDLETVIRRTSAIDPLASGGRTDVKLDGDIEFKNVSFSYPTRPERPVFTDLNLRIPAGKCVALVGGSGCGKSTILQLLQRVYDCEQGTVTVSGVPIKEINVKTLRRQMGVVSQEPRLFSATVKQNIELGSPDPVTLEQVVEAAKQANADGFITRFPDGYETDCGAYGGHLSGGQKQRIAIARALIRRPNILIFDEATSALDSQSERVVQDALDALVKTTKATTLIVAHRLSTIQNADLIIVLEPSATHGATVVQQGTHHELMKDTEGLYYHMVSSQVVPKIDDDKEDSAVQETMSVHPESEQGDAAGAPNVQERRMSADFLSASIAKASRSMAKSPNCRTYRLILEDWPVVILTFAAAICAGIIFPVFGYSFAQFIGTYFSPDPQAIRDGASKWAVVLVGLGFAHGLSDAIKICGIDYCGYKVATRLREKAFTQTIHQDVAFFDLPDNNAGAHPGSVHPSAISPCGNVSSILSADVLDVKVGCTGNVVSVVQVLASLVAGLIIAFTGEWRLALVMLAFCVLLLPANVIEAKFTNPGVSPKGRRGGPIKGASVIMNQATAGIKVVSAFGLEEAFIKSYVESVDAEQATKVREALVLGIAYGFSQASDIDVRDSGGKIVSHENFTGNVDFDQVNFTYPTRPENRVYRNLSFSIKEGESVALVGASGCGKSTIVQLVERFYDLKSNFSVQTETQRKASASEGGPTHRTADAGGKIMFDGEDLRELNVVSVRQQEGLVSQEPVLFDMTVEENIAASKPGATEVHL</sequence>
<dbReference type="InterPro" id="IPR027417">
    <property type="entry name" value="P-loop_NTPase"/>
</dbReference>
<evidence type="ECO:0000256" key="2">
    <source>
        <dbReference type="ARBA" id="ARBA00007577"/>
    </source>
</evidence>
<evidence type="ECO:0000313" key="16">
    <source>
        <dbReference type="EMBL" id="CDI77944.1"/>
    </source>
</evidence>
<dbReference type="GO" id="GO:0090374">
    <property type="term" value="P:oligopeptide export from mitochondrion"/>
    <property type="evidence" value="ECO:0007669"/>
    <property type="project" value="TreeGrafter"/>
</dbReference>
<reference evidence="16" key="1">
    <citation type="submission" date="2013-10" db="EMBL/GenBank/DDBJ databases">
        <title>Genomic analysis of the causative agents of coccidiosis in chickens.</title>
        <authorList>
            <person name="Reid A.J."/>
            <person name="Blake D."/>
            <person name="Billington K."/>
            <person name="Browne H."/>
            <person name="Dunn M."/>
            <person name="Hung S."/>
            <person name="Kawahara F."/>
            <person name="Miranda-Saavedra D."/>
            <person name="Mourier T."/>
            <person name="Nagra H."/>
            <person name="Otto T.D."/>
            <person name="Rawlings N."/>
            <person name="Sanchez A."/>
            <person name="Sanders M."/>
            <person name="Subramaniam C."/>
            <person name="Tay Y."/>
            <person name="Dear P."/>
            <person name="Doerig C."/>
            <person name="Gruber A."/>
            <person name="Parkinson J."/>
            <person name="Shirley M."/>
            <person name="Wan K.L."/>
            <person name="Berriman M."/>
            <person name="Tomley F."/>
            <person name="Pain A."/>
        </authorList>
    </citation>
    <scope>NUCLEOTIDE SEQUENCE</scope>
    <source>
        <strain evidence="16">Houghton</strain>
    </source>
</reference>
<dbReference type="Pfam" id="PF00664">
    <property type="entry name" value="ABC_membrane"/>
    <property type="match status" value="2"/>
</dbReference>
<evidence type="ECO:0000256" key="12">
    <source>
        <dbReference type="SAM" id="MobiDB-lite"/>
    </source>
</evidence>
<dbReference type="PROSITE" id="PS50929">
    <property type="entry name" value="ABC_TM1F"/>
    <property type="match status" value="2"/>
</dbReference>
<keyword evidence="9 13" id="KW-1133">Transmembrane helix</keyword>
<dbReference type="InterPro" id="IPR011527">
    <property type="entry name" value="ABC1_TM_dom"/>
</dbReference>
<feature type="domain" description="ABC transmembrane type-1" evidence="15">
    <location>
        <begin position="115"/>
        <end position="323"/>
    </location>
</feature>
<evidence type="ECO:0000313" key="17">
    <source>
        <dbReference type="Proteomes" id="UP000018050"/>
    </source>
</evidence>
<dbReference type="InterPro" id="IPR017871">
    <property type="entry name" value="ABC_transporter-like_CS"/>
</dbReference>
<comment type="subcellular location">
    <subcellularLocation>
        <location evidence="1">Membrane</location>
        <topology evidence="1">Multi-pass membrane protein</topology>
    </subcellularLocation>
</comment>
<keyword evidence="4 13" id="KW-0812">Transmembrane</keyword>
<gene>
    <name evidence="16" type="ORF">EAH_00006110</name>
</gene>
<dbReference type="AlphaFoldDB" id="U6GH67"/>
<dbReference type="PANTHER" id="PTHR43394:SF27">
    <property type="entry name" value="ATP-DEPENDENT TRANSLOCASE ABCB1-LIKE"/>
    <property type="match status" value="1"/>
</dbReference>